<proteinExistence type="predicted"/>
<organism evidence="1 2">
    <name type="scientific">Gemmata massiliana</name>
    <dbReference type="NCBI Taxonomy" id="1210884"/>
    <lineage>
        <taxon>Bacteria</taxon>
        <taxon>Pseudomonadati</taxon>
        <taxon>Planctomycetota</taxon>
        <taxon>Planctomycetia</taxon>
        <taxon>Gemmatales</taxon>
        <taxon>Gemmataceae</taxon>
        <taxon>Gemmata</taxon>
    </lineage>
</organism>
<gene>
    <name evidence="1" type="ORF">SOIL9_43330</name>
</gene>
<name>A0A6P2CWL4_9BACT</name>
<protein>
    <submittedName>
        <fullName evidence="1">Uncharacterized protein</fullName>
    </submittedName>
</protein>
<reference evidence="1 2" key="1">
    <citation type="submission" date="2019-05" db="EMBL/GenBank/DDBJ databases">
        <authorList>
            <consortium name="Science for Life Laboratories"/>
        </authorList>
    </citation>
    <scope>NUCLEOTIDE SEQUENCE [LARGE SCALE GENOMIC DNA]</scope>
    <source>
        <strain evidence="1">Soil9</strain>
    </source>
</reference>
<dbReference type="Proteomes" id="UP000464178">
    <property type="component" value="Chromosome"/>
</dbReference>
<evidence type="ECO:0000313" key="2">
    <source>
        <dbReference type="Proteomes" id="UP000464178"/>
    </source>
</evidence>
<evidence type="ECO:0000313" key="1">
    <source>
        <dbReference type="EMBL" id="VTR93381.1"/>
    </source>
</evidence>
<dbReference type="RefSeq" id="WP_162668116.1">
    <property type="nucleotide sequence ID" value="NZ_LR593886.1"/>
</dbReference>
<dbReference type="EMBL" id="LR593886">
    <property type="protein sequence ID" value="VTR93381.1"/>
    <property type="molecule type" value="Genomic_DNA"/>
</dbReference>
<sequence>MTKNENGVYFDYRTETVAARGRARAEVRIAKCDDGLYRYSLDVRYSYGGFSGPIADHGDGYATHEQAKTAGIAELLERFPTAWGSEPQNVHAELQQLREQVEAQLRQPSLF</sequence>
<accession>A0A6P2CWL4</accession>
<dbReference type="AlphaFoldDB" id="A0A6P2CWL4"/>
<keyword evidence="2" id="KW-1185">Reference proteome</keyword>
<dbReference type="KEGG" id="gms:SOIL9_43330"/>